<dbReference type="Proteomes" id="UP000824469">
    <property type="component" value="Unassembled WGS sequence"/>
</dbReference>
<feature type="compositionally biased region" description="Basic and acidic residues" evidence="1">
    <location>
        <begin position="28"/>
        <end position="37"/>
    </location>
</feature>
<gene>
    <name evidence="4" type="ORF">KI387_010248</name>
</gene>
<feature type="non-terminal residue" evidence="4">
    <location>
        <position position="883"/>
    </location>
</feature>
<name>A0AA38FKN0_TAXCH</name>
<feature type="region of interest" description="Disordered" evidence="1">
    <location>
        <begin position="272"/>
        <end position="313"/>
    </location>
</feature>
<dbReference type="GO" id="GO:0003712">
    <property type="term" value="F:transcription coregulator activity"/>
    <property type="evidence" value="ECO:0007669"/>
    <property type="project" value="InterPro"/>
</dbReference>
<feature type="domain" description="PHL" evidence="3">
    <location>
        <begin position="735"/>
        <end position="883"/>
    </location>
</feature>
<dbReference type="PANTHER" id="PTHR13526">
    <property type="entry name" value="TRANSCRIPTION FACTOR SPT20 HOMOLOG"/>
    <property type="match status" value="1"/>
</dbReference>
<feature type="non-terminal residue" evidence="4">
    <location>
        <position position="1"/>
    </location>
</feature>
<sequence length="883" mass="97082">IAKTGTKYCPSSIKKKLLSSRCPPSSDNVDKPPEANVHKRKRAEVALPKINADHIALSLLSTTSKGSLAISEHEASFAVNLFLDGFSVGKPTEQGKQVPSAQELIGSLHPYNRTSETLFQAINDGWLPGDILEEIPCKYVNGSVVCEVRDYRKRSPTSGDSVSSEEGFPEVHKVPLRPTMENIVKDISSMSESWAYSDLMEIESRILKAVQPKLCLDPTPMLERLCENSNSNKLNLGLPMTRRERIQKRRLPSVKVMSNNLSNVKNFSIEGNDEKAIPQPGIAGTTSAFDDSSISCSQESSAPTSADISTRSKTQCNLESVQDLSRLGVQGPSNSLQMQPGLNRSRILHGQGNPSSTVTSMSFASTSLQDWTNTMDGRNIHGSMLGKRDSRDIAMGSKPDLKKPKLEQTCMDKFPQQNIGPIFDTKITRDQQRKDLPVHQNRSNESMYISDMSIQRLTQQVTADDDQQFRVGEMSGQDCKLPSYIDPRSAGVFKVKEEQVDFERGQIGIERESQEVGRSKETPYLMELDNDLSAPQQMPSQRFSQQQYGKSSFQWQNIGQPSEKDQKRDELLQKKKLVQSPREMLKQEVKSVLQSPPLTKAGELSQSLTSTAVTSISLGPSYNNMAAPVGEQKEKSLGIATVPTAATSVNSSQIDSQQQQAQQSMSFARRRSNSLSRQPSASGVASPGSVTNSMAPSNVNSPSTSTAVKADQSVVSQGQNKQLETISTLVSIIQRHNLHIKKKPVVEKPVEEKCESKKCPPSCKLLVEALNSASNNEDQKDVKGQRGLANPLVGGGVNVRKTRIMNFVRADHVFQGNSGPVLIRRNRVRLVMCERAKDGMVEAVVQFGDDQDEDSLNSCPHDVLPSLPNTHFADRLAAQFSAL</sequence>
<keyword evidence="5" id="KW-1185">Reference proteome</keyword>
<comment type="caution">
    <text evidence="4">The sequence shown here is derived from an EMBL/GenBank/DDBJ whole genome shotgun (WGS) entry which is preliminary data.</text>
</comment>
<dbReference type="AlphaFoldDB" id="A0AA38FKN0"/>
<feature type="region of interest" description="Disordered" evidence="1">
    <location>
        <begin position="648"/>
        <end position="720"/>
    </location>
</feature>
<protein>
    <submittedName>
        <fullName evidence="4">Uncharacterized protein</fullName>
    </submittedName>
</protein>
<feature type="compositionally biased region" description="Low complexity" evidence="1">
    <location>
        <begin position="292"/>
        <end position="301"/>
    </location>
</feature>
<reference evidence="4 5" key="1">
    <citation type="journal article" date="2021" name="Nat. Plants">
        <title>The Taxus genome provides insights into paclitaxel biosynthesis.</title>
        <authorList>
            <person name="Xiong X."/>
            <person name="Gou J."/>
            <person name="Liao Q."/>
            <person name="Li Y."/>
            <person name="Zhou Q."/>
            <person name="Bi G."/>
            <person name="Li C."/>
            <person name="Du R."/>
            <person name="Wang X."/>
            <person name="Sun T."/>
            <person name="Guo L."/>
            <person name="Liang H."/>
            <person name="Lu P."/>
            <person name="Wu Y."/>
            <person name="Zhang Z."/>
            <person name="Ro D.K."/>
            <person name="Shang Y."/>
            <person name="Huang S."/>
            <person name="Yan J."/>
        </authorList>
    </citation>
    <scope>NUCLEOTIDE SEQUENCE [LARGE SCALE GENOMIC DNA]</scope>
    <source>
        <strain evidence="4">Ta-2019</strain>
    </source>
</reference>
<dbReference type="Pfam" id="PF20474">
    <property type="entry name" value="PHL"/>
    <property type="match status" value="1"/>
</dbReference>
<dbReference type="EMBL" id="JAHRHJ020000008">
    <property type="protein sequence ID" value="KAH9305844.1"/>
    <property type="molecule type" value="Genomic_DNA"/>
</dbReference>
<feature type="compositionally biased region" description="Low complexity" evidence="1">
    <location>
        <begin position="648"/>
        <end position="666"/>
    </location>
</feature>
<feature type="compositionally biased region" description="Polar residues" evidence="1">
    <location>
        <begin position="302"/>
        <end position="313"/>
    </location>
</feature>
<dbReference type="Pfam" id="PF12090">
    <property type="entry name" value="Spt20_SEP"/>
    <property type="match status" value="1"/>
</dbReference>
<proteinExistence type="predicted"/>
<feature type="compositionally biased region" description="Polar residues" evidence="1">
    <location>
        <begin position="673"/>
        <end position="720"/>
    </location>
</feature>
<evidence type="ECO:0000313" key="5">
    <source>
        <dbReference type="Proteomes" id="UP000824469"/>
    </source>
</evidence>
<evidence type="ECO:0000256" key="1">
    <source>
        <dbReference type="SAM" id="MobiDB-lite"/>
    </source>
</evidence>
<dbReference type="InterPro" id="IPR046468">
    <property type="entry name" value="Spt20-like_SEP"/>
</dbReference>
<evidence type="ECO:0000313" key="4">
    <source>
        <dbReference type="EMBL" id="KAH9305844.1"/>
    </source>
</evidence>
<dbReference type="GO" id="GO:0000124">
    <property type="term" value="C:SAGA complex"/>
    <property type="evidence" value="ECO:0007669"/>
    <property type="project" value="InterPro"/>
</dbReference>
<feature type="domain" description="Spt20-like SEP" evidence="2">
    <location>
        <begin position="72"/>
        <end position="226"/>
    </location>
</feature>
<evidence type="ECO:0000259" key="2">
    <source>
        <dbReference type="Pfam" id="PF12090"/>
    </source>
</evidence>
<accession>A0AA38FKN0</accession>
<dbReference type="InterPro" id="IPR021950">
    <property type="entry name" value="Spt20"/>
</dbReference>
<organism evidence="4 5">
    <name type="scientific">Taxus chinensis</name>
    <name type="common">Chinese yew</name>
    <name type="synonym">Taxus wallichiana var. chinensis</name>
    <dbReference type="NCBI Taxonomy" id="29808"/>
    <lineage>
        <taxon>Eukaryota</taxon>
        <taxon>Viridiplantae</taxon>
        <taxon>Streptophyta</taxon>
        <taxon>Embryophyta</taxon>
        <taxon>Tracheophyta</taxon>
        <taxon>Spermatophyta</taxon>
        <taxon>Pinopsida</taxon>
        <taxon>Pinidae</taxon>
        <taxon>Conifers II</taxon>
        <taxon>Cupressales</taxon>
        <taxon>Taxaceae</taxon>
        <taxon>Taxus</taxon>
    </lineage>
</organism>
<feature type="region of interest" description="Disordered" evidence="1">
    <location>
        <begin position="17"/>
        <end position="39"/>
    </location>
</feature>
<evidence type="ECO:0000259" key="3">
    <source>
        <dbReference type="Pfam" id="PF20474"/>
    </source>
</evidence>
<dbReference type="OMA" id="QWQNPRF"/>
<dbReference type="PANTHER" id="PTHR13526:SF8">
    <property type="entry name" value="TRANSCRIPTION FACTOR SPT20 HOMOLOG"/>
    <property type="match status" value="1"/>
</dbReference>
<dbReference type="InterPro" id="IPR046467">
    <property type="entry name" value="PHL_dom"/>
</dbReference>
<dbReference type="GO" id="GO:0006357">
    <property type="term" value="P:regulation of transcription by RNA polymerase II"/>
    <property type="evidence" value="ECO:0007669"/>
    <property type="project" value="TreeGrafter"/>
</dbReference>